<accession>I3TQU2</accession>
<dbReference type="EMBL" id="CP003236">
    <property type="protein sequence ID" value="AFK55130.1"/>
    <property type="molecule type" value="Genomic_DNA"/>
</dbReference>
<dbReference type="KEGG" id="tmo:TMO_3292"/>
<dbReference type="STRING" id="1110502.TMO_3292"/>
<keyword evidence="2" id="KW-1185">Reference proteome</keyword>
<protein>
    <recommendedName>
        <fullName evidence="3">HPr kinase/phosphorylase C-terminal domain-containing protein</fullName>
    </recommendedName>
</protein>
<dbReference type="SUPFAM" id="SSF53795">
    <property type="entry name" value="PEP carboxykinase-like"/>
    <property type="match status" value="1"/>
</dbReference>
<dbReference type="eggNOG" id="COG1493">
    <property type="taxonomic scope" value="Bacteria"/>
</dbReference>
<dbReference type="Proteomes" id="UP000005258">
    <property type="component" value="Chromosome"/>
</dbReference>
<dbReference type="InterPro" id="IPR027417">
    <property type="entry name" value="P-loop_NTPase"/>
</dbReference>
<name>I3TQU2_TISMK</name>
<evidence type="ECO:0000313" key="2">
    <source>
        <dbReference type="Proteomes" id="UP000005258"/>
    </source>
</evidence>
<dbReference type="Gene3D" id="3.40.50.300">
    <property type="entry name" value="P-loop containing nucleotide triphosphate hydrolases"/>
    <property type="match status" value="1"/>
</dbReference>
<dbReference type="PATRIC" id="fig|1110502.3.peg.3374"/>
<reference evidence="1 2" key="1">
    <citation type="journal article" date="2012" name="J. Am. Chem. Soc.">
        <title>Bacterial biosynthesis and maturation of the didemnin anti-cancer agents.</title>
        <authorList>
            <person name="Xu Y."/>
            <person name="Kersten R.D."/>
            <person name="Nam S.J."/>
            <person name="Lu L."/>
            <person name="Al-Suwailem A.M."/>
            <person name="Zheng H."/>
            <person name="Fenical W."/>
            <person name="Dorrestein P.C."/>
            <person name="Moore B.S."/>
            <person name="Qian P.Y."/>
        </authorList>
    </citation>
    <scope>NUCLEOTIDE SEQUENCE [LARGE SCALE GENOMIC DNA]</scope>
    <source>
        <strain evidence="1 2">KA081020-065</strain>
    </source>
</reference>
<sequence length="294" mass="30946">MRMFRYRVAGLTIQSEIDFLQIDTDPAPSAGPADVVFRQGPLPADGPVLRLDTFGCAAIDAHEVVVWLSEAAAPHAVGQAVAAAGLNGIAYRRGLLPLHAASVAIGTDCVALCGETGSGKSTLAAALALAGHQLVSDDLLVVHDAAPGPVVWPSASRPRLTREAIDLLEAPVRCLTPPLRRDGKAVVAVGADAIPVPRRLTTIYLLAWGAELELRRMSSLEACQILPACLRRPDWMAASGATSVIRRRWLALVADTPVILVTRPRGSASLSALADHLSSSWRRDGAGDGASRFL</sequence>
<evidence type="ECO:0000313" key="1">
    <source>
        <dbReference type="EMBL" id="AFK55130.1"/>
    </source>
</evidence>
<evidence type="ECO:0008006" key="3">
    <source>
        <dbReference type="Google" id="ProtNLM"/>
    </source>
</evidence>
<dbReference type="HOGENOM" id="CLU_946421_0_0_5"/>
<dbReference type="AlphaFoldDB" id="I3TQU2"/>
<organism evidence="1 2">
    <name type="scientific">Tistrella mobilis (strain KA081020-065)</name>
    <dbReference type="NCBI Taxonomy" id="1110502"/>
    <lineage>
        <taxon>Bacteria</taxon>
        <taxon>Pseudomonadati</taxon>
        <taxon>Pseudomonadota</taxon>
        <taxon>Alphaproteobacteria</taxon>
        <taxon>Geminicoccales</taxon>
        <taxon>Geminicoccaceae</taxon>
        <taxon>Tistrella</taxon>
    </lineage>
</organism>
<proteinExistence type="predicted"/>
<gene>
    <name evidence="1" type="ordered locus">TMO_3292</name>
</gene>